<protein>
    <submittedName>
        <fullName evidence="1">Uncharacterized protein</fullName>
    </submittedName>
</protein>
<reference evidence="1 2" key="1">
    <citation type="submission" date="2013-03" db="EMBL/GenBank/DDBJ databases">
        <authorList>
            <person name="Warren W."/>
            <person name="Wilson R.K."/>
        </authorList>
    </citation>
    <scope>NUCLEOTIDE SEQUENCE</scope>
</reference>
<dbReference type="Ensembl" id="ENSMFAT00000084645.1">
    <property type="protein sequence ID" value="ENSMFAP00000059906.1"/>
    <property type="gene ID" value="ENSMFAG00000052848.1"/>
</dbReference>
<dbReference type="GeneTree" id="ENSGT01150000287244"/>
<reference evidence="1" key="2">
    <citation type="submission" date="2025-08" db="UniProtKB">
        <authorList>
            <consortium name="Ensembl"/>
        </authorList>
    </citation>
    <scope>IDENTIFICATION</scope>
</reference>
<accession>A0A7N9D939</accession>
<organism evidence="1 2">
    <name type="scientific">Macaca fascicularis</name>
    <name type="common">Crab-eating macaque</name>
    <name type="synonym">Cynomolgus monkey</name>
    <dbReference type="NCBI Taxonomy" id="9541"/>
    <lineage>
        <taxon>Eukaryota</taxon>
        <taxon>Metazoa</taxon>
        <taxon>Chordata</taxon>
        <taxon>Craniata</taxon>
        <taxon>Vertebrata</taxon>
        <taxon>Euteleostomi</taxon>
        <taxon>Mammalia</taxon>
        <taxon>Eutheria</taxon>
        <taxon>Euarchontoglires</taxon>
        <taxon>Primates</taxon>
        <taxon>Haplorrhini</taxon>
        <taxon>Catarrhini</taxon>
        <taxon>Cercopithecidae</taxon>
        <taxon>Cercopithecinae</taxon>
        <taxon>Macaca</taxon>
    </lineage>
</organism>
<sequence>MMMSWIVVSFSSFLNYSSQLLRRLRQENGVNLGGGACSELRSGHCTPAWVTECDSVSKK</sequence>
<keyword evidence="2" id="KW-1185">Reference proteome</keyword>
<dbReference type="AlphaFoldDB" id="A0A7N9D939"/>
<name>A0A7N9D939_MACFA</name>
<reference evidence="1" key="3">
    <citation type="submission" date="2025-09" db="UniProtKB">
        <authorList>
            <consortium name="Ensembl"/>
        </authorList>
    </citation>
    <scope>IDENTIFICATION</scope>
</reference>
<evidence type="ECO:0000313" key="1">
    <source>
        <dbReference type="Ensembl" id="ENSMFAP00000059906.1"/>
    </source>
</evidence>
<dbReference type="Proteomes" id="UP000233100">
    <property type="component" value="Chromosome 14"/>
</dbReference>
<proteinExistence type="predicted"/>
<evidence type="ECO:0000313" key="2">
    <source>
        <dbReference type="Proteomes" id="UP000233100"/>
    </source>
</evidence>